<dbReference type="Gene3D" id="1.20.5.1000">
    <property type="entry name" value="arf6 gtpase in complex with a specific effector, jip4"/>
    <property type="match status" value="1"/>
</dbReference>
<feature type="domain" description="RH1" evidence="8">
    <location>
        <begin position="56"/>
        <end position="144"/>
    </location>
</feature>
<dbReference type="FunFam" id="1.20.58.1770:FF:000001">
    <property type="entry name" value="C-Jun-amino-terminal kinase-interacting protein 3 isoform X1"/>
    <property type="match status" value="1"/>
</dbReference>
<dbReference type="InterPro" id="IPR036322">
    <property type="entry name" value="WD40_repeat_dom_sf"/>
</dbReference>
<dbReference type="GO" id="GO:0019894">
    <property type="term" value="F:kinesin binding"/>
    <property type="evidence" value="ECO:0007669"/>
    <property type="project" value="TreeGrafter"/>
</dbReference>
<dbReference type="Pfam" id="PF19056">
    <property type="entry name" value="WD40_2"/>
    <property type="match status" value="1"/>
</dbReference>
<evidence type="ECO:0000256" key="5">
    <source>
        <dbReference type="ARBA" id="ARBA00023054"/>
    </source>
</evidence>
<evidence type="ECO:0000259" key="8">
    <source>
        <dbReference type="PROSITE" id="PS51776"/>
    </source>
</evidence>
<feature type="compositionally biased region" description="Polar residues" evidence="7">
    <location>
        <begin position="10"/>
        <end position="19"/>
    </location>
</feature>
<evidence type="ECO:0000313" key="11">
    <source>
        <dbReference type="Proteomes" id="UP001432322"/>
    </source>
</evidence>
<evidence type="ECO:0000256" key="4">
    <source>
        <dbReference type="ARBA" id="ARBA00022553"/>
    </source>
</evidence>
<dbReference type="FunFam" id="1.20.5.1000:FF:000001">
    <property type="entry name" value="C-Jun-amino-terminal kinase-interacting protein 3 isoform X2"/>
    <property type="match status" value="1"/>
</dbReference>
<dbReference type="EMBL" id="BTSY01000003">
    <property type="protein sequence ID" value="GMT18561.1"/>
    <property type="molecule type" value="Genomic_DNA"/>
</dbReference>
<dbReference type="GO" id="GO:0016192">
    <property type="term" value="P:vesicle-mediated transport"/>
    <property type="evidence" value="ECO:0007669"/>
    <property type="project" value="TreeGrafter"/>
</dbReference>
<evidence type="ECO:0000256" key="7">
    <source>
        <dbReference type="SAM" id="MobiDB-lite"/>
    </source>
</evidence>
<feature type="region of interest" description="Disordered" evidence="7">
    <location>
        <begin position="299"/>
        <end position="388"/>
    </location>
</feature>
<feature type="region of interest" description="Disordered" evidence="7">
    <location>
        <begin position="913"/>
        <end position="932"/>
    </location>
</feature>
<dbReference type="GO" id="GO:0030159">
    <property type="term" value="F:signaling receptor complex adaptor activity"/>
    <property type="evidence" value="ECO:0007669"/>
    <property type="project" value="TreeGrafter"/>
</dbReference>
<comment type="similarity">
    <text evidence="2">Belongs to the JIP scaffold family.</text>
</comment>
<dbReference type="SUPFAM" id="SSF50978">
    <property type="entry name" value="WD40 repeat-like"/>
    <property type="match status" value="1"/>
</dbReference>
<gene>
    <name evidence="10" type="ORF">PFISCL1PPCAC_9858</name>
</gene>
<keyword evidence="5 6" id="KW-0175">Coiled coil</keyword>
<evidence type="ECO:0000256" key="3">
    <source>
        <dbReference type="ARBA" id="ARBA00022490"/>
    </source>
</evidence>
<keyword evidence="3" id="KW-0963">Cytoplasm</keyword>
<feature type="domain" description="RH2" evidence="9">
    <location>
        <begin position="516"/>
        <end position="600"/>
    </location>
</feature>
<dbReference type="InterPro" id="IPR032486">
    <property type="entry name" value="JIP_LZII"/>
</dbReference>
<keyword evidence="11" id="KW-1185">Reference proteome</keyword>
<feature type="region of interest" description="Disordered" evidence="7">
    <location>
        <begin position="1279"/>
        <end position="1306"/>
    </location>
</feature>
<dbReference type="GO" id="GO:0048471">
    <property type="term" value="C:perinuclear region of cytoplasm"/>
    <property type="evidence" value="ECO:0007669"/>
    <property type="project" value="UniProtKB-SubCell"/>
</dbReference>
<feature type="compositionally biased region" description="Basic and acidic residues" evidence="7">
    <location>
        <begin position="913"/>
        <end position="925"/>
    </location>
</feature>
<comment type="caution">
    <text evidence="10">The sequence shown here is derived from an EMBL/GenBank/DDBJ whole genome shotgun (WGS) entry which is preliminary data.</text>
</comment>
<evidence type="ECO:0000256" key="1">
    <source>
        <dbReference type="ARBA" id="ARBA00004556"/>
    </source>
</evidence>
<feature type="region of interest" description="Disordered" evidence="7">
    <location>
        <begin position="581"/>
        <end position="615"/>
    </location>
</feature>
<dbReference type="Gene3D" id="1.20.58.1770">
    <property type="match status" value="1"/>
</dbReference>
<evidence type="ECO:0000259" key="9">
    <source>
        <dbReference type="PROSITE" id="PS51777"/>
    </source>
</evidence>
<dbReference type="GO" id="GO:0008432">
    <property type="term" value="F:JUN kinase binding"/>
    <property type="evidence" value="ECO:0007669"/>
    <property type="project" value="TreeGrafter"/>
</dbReference>
<protein>
    <submittedName>
        <fullName evidence="10">Uncharacterized protein</fullName>
    </submittedName>
</protein>
<feature type="region of interest" description="Disordered" evidence="7">
    <location>
        <begin position="859"/>
        <end position="880"/>
    </location>
</feature>
<evidence type="ECO:0000313" key="10">
    <source>
        <dbReference type="EMBL" id="GMT18561.1"/>
    </source>
</evidence>
<dbReference type="Pfam" id="PF16471">
    <property type="entry name" value="JIP_LZII"/>
    <property type="match status" value="1"/>
</dbReference>
<evidence type="ECO:0000256" key="2">
    <source>
        <dbReference type="ARBA" id="ARBA00009866"/>
    </source>
</evidence>
<dbReference type="InterPro" id="IPR034743">
    <property type="entry name" value="RH1"/>
</dbReference>
<organism evidence="10 11">
    <name type="scientific">Pristionchus fissidentatus</name>
    <dbReference type="NCBI Taxonomy" id="1538716"/>
    <lineage>
        <taxon>Eukaryota</taxon>
        <taxon>Metazoa</taxon>
        <taxon>Ecdysozoa</taxon>
        <taxon>Nematoda</taxon>
        <taxon>Chromadorea</taxon>
        <taxon>Rhabditida</taxon>
        <taxon>Rhabditina</taxon>
        <taxon>Diplogasteromorpha</taxon>
        <taxon>Diplogasteroidea</taxon>
        <taxon>Neodiplogasteridae</taxon>
        <taxon>Pristionchus</taxon>
    </lineage>
</organism>
<feature type="compositionally biased region" description="Polar residues" evidence="7">
    <location>
        <begin position="594"/>
        <end position="605"/>
    </location>
</feature>
<feature type="compositionally biased region" description="Low complexity" evidence="7">
    <location>
        <begin position="319"/>
        <end position="332"/>
    </location>
</feature>
<dbReference type="PROSITE" id="PS51777">
    <property type="entry name" value="RH2"/>
    <property type="match status" value="1"/>
</dbReference>
<dbReference type="GO" id="GO:0005078">
    <property type="term" value="F:MAP-kinase scaffold activity"/>
    <property type="evidence" value="ECO:0007669"/>
    <property type="project" value="InterPro"/>
</dbReference>
<dbReference type="Pfam" id="PF09744">
    <property type="entry name" value="RH1"/>
    <property type="match status" value="1"/>
</dbReference>
<feature type="non-terminal residue" evidence="10">
    <location>
        <position position="1"/>
    </location>
</feature>
<evidence type="ECO:0000256" key="6">
    <source>
        <dbReference type="SAM" id="Coils"/>
    </source>
</evidence>
<dbReference type="InterPro" id="IPR039911">
    <property type="entry name" value="JIP3/JIP4"/>
</dbReference>
<dbReference type="PANTHER" id="PTHR13886">
    <property type="entry name" value="JNK/SAPK-ASSOCIATED PROTEIN"/>
    <property type="match status" value="1"/>
</dbReference>
<dbReference type="Proteomes" id="UP001432322">
    <property type="component" value="Unassembled WGS sequence"/>
</dbReference>
<accession>A0AAV5VIT8</accession>
<dbReference type="PROSITE" id="PS51776">
    <property type="entry name" value="RH1"/>
    <property type="match status" value="1"/>
</dbReference>
<feature type="coiled-coil region" evidence="6">
    <location>
        <begin position="448"/>
        <end position="558"/>
    </location>
</feature>
<feature type="compositionally biased region" description="Low complexity" evidence="7">
    <location>
        <begin position="1284"/>
        <end position="1302"/>
    </location>
</feature>
<sequence>VSECACVRPTDTTQDSLTMASPGGDPMQGSTTSSQASEVSLCMERVKAVVYGSGGSPSMGAAEESTRVMSEKVQNLAASIYREFEQMINSVGEDSVKNLMPLVVNVLEALDMSYLEKEEMSVDLEMLKEDNEQLITQYEREKQLRKAQDNKYIEIEDGLIGERRELETKIESLESIMRMLELKAKNSSDHSCRLEEREADLKAEFDRLHERYNVLLRTHIDHMERTKYLMGSDKFEMMNSMPVPGQQMRGGKLGMATSVDASSIRGVSDLISAHMTQSTTMDVNLANHISEEVDYQDEFGSPSDIEASPRDAADEREGVAASAAAAGSPVSRHATSPAESTGPPERIPVDRGEPDDSLGADLTDADTSSERPIGREEEEEGGVVDVSFSDDFEDDEAFVVRVAAAARSSTTRSTTDSADVAGMGREVENLIKENTELLDMKNALNIVKNDLIAKVDELSSEQEILREEIHSLEMVRAKMGETITGLEVELKLTKQKLADKESEVDEKEEDVPMAQRKRFTRGEMQRVLLERNQYKERLMELEETVKWTEMQRAKKQQQTTGGAAKKQGGIWDFFSGLFGDAAPPPTARRGRNSDPISRKSTSKMTKSADFIDGDIISERRQAERREQYRQVRERVKKAAAGRMEACGWSVAPATDGSSSMPPSVPVPVCCRPLLDQQPSLKVWCATGVILRGGRVPSDGAFIVGQQSAVFAAAAAGAAGEEAAKGISSPSSSSESILDFSSEWASSSMVWVASSNQGRSHVAILDANNPNNVVDAFHVCDSHLLSITSVPGVLESDPSMDELEAKKLLRGSGGLKECPAGLDPVELGCVEWCELRKMEAAEDGVETLCTIDLKPSPERKRDFSVSEVAAGNSDQPASWKRGETIPEGVEAREFSPTVRGPCIALEKWAEQREERKRRGEEADSPPRRVGRSALPPHIRDAMAAYDAVSETLDTAQPTVWMGSQSHYIYIHSSIADWRKCLRRIKMPDSVLAIVYVAGRVFAALANGTIAVFHRNKNGEWSTEGYHVILVGRAFNSVRNLTVVDGRVWAAYKNCIVVINPTTLDVEASFCAHPRKDSQVRAMQAAGAGVWVSIRLDSTLRLFHARTHLHLQDVDIEPYLTKVLGTSRLDFSYVRTTALLVSNRRLWIGTGTGVIISVPLSDSVEQKVESGGGRKALTGPGGPGGLVRVYAGDAAATGAATAAGDAAAVAAAVVPKAFIPYCNLTQAQFSFHGHKDAVKFFLSVPGEVAELEDEGAAKKLLVMSGGDGYIDFRVGEDDDAVLSADAPSSSSSSSTKPASKPPSTRDMSHLIIWEMDADR</sequence>
<name>A0AAV5VIT8_9BILA</name>
<proteinExistence type="inferred from homology"/>
<feature type="coiled-coil region" evidence="6">
    <location>
        <begin position="117"/>
        <end position="183"/>
    </location>
</feature>
<reference evidence="10" key="1">
    <citation type="submission" date="2023-10" db="EMBL/GenBank/DDBJ databases">
        <title>Genome assembly of Pristionchus species.</title>
        <authorList>
            <person name="Yoshida K."/>
            <person name="Sommer R.J."/>
        </authorList>
    </citation>
    <scope>NUCLEOTIDE SEQUENCE</scope>
    <source>
        <strain evidence="10">RS5133</strain>
    </source>
</reference>
<feature type="compositionally biased region" description="Acidic residues" evidence="7">
    <location>
        <begin position="376"/>
        <end position="388"/>
    </location>
</feature>
<feature type="compositionally biased region" description="Basic and acidic residues" evidence="7">
    <location>
        <begin position="307"/>
        <end position="318"/>
    </location>
</feature>
<feature type="region of interest" description="Disordered" evidence="7">
    <location>
        <begin position="1"/>
        <end position="36"/>
    </location>
</feature>
<comment type="subcellular location">
    <subcellularLocation>
        <location evidence="1">Cytoplasm</location>
        <location evidence="1">Perinuclear region</location>
    </subcellularLocation>
</comment>
<dbReference type="InterPro" id="IPR034744">
    <property type="entry name" value="RH2"/>
</dbReference>
<dbReference type="PANTHER" id="PTHR13886:SF4">
    <property type="entry name" value="JNK-INTERACTING PROTEIN 3"/>
    <property type="match status" value="1"/>
</dbReference>
<keyword evidence="4" id="KW-0597">Phosphoprotein</keyword>